<evidence type="ECO:0000313" key="2">
    <source>
        <dbReference type="EMBL" id="PSB14230.1"/>
    </source>
</evidence>
<evidence type="ECO:0000256" key="1">
    <source>
        <dbReference type="SAM" id="Coils"/>
    </source>
</evidence>
<sequence>MLYQAQVKTRDHLVEMFLKRMRTLHNRAKARLVELRERHRAQTEALLKVFADVLMISNAPQDHASLGEQIQAVLSLNGGAGLLLEGVLKVR</sequence>
<dbReference type="OrthoDB" id="51846at2"/>
<reference evidence="2 3" key="1">
    <citation type="submission" date="2018-02" db="EMBL/GenBank/DDBJ databases">
        <authorList>
            <person name="Cohen D.B."/>
            <person name="Kent A.D."/>
        </authorList>
    </citation>
    <scope>NUCLEOTIDE SEQUENCE [LARGE SCALE GENOMIC DNA]</scope>
    <source>
        <strain evidence="2 3">ULC007</strain>
    </source>
</reference>
<reference evidence="2 3" key="2">
    <citation type="submission" date="2018-03" db="EMBL/GenBank/DDBJ databases">
        <title>The ancient ancestry and fast evolution of plastids.</title>
        <authorList>
            <person name="Moore K.R."/>
            <person name="Magnabosco C."/>
            <person name="Momper L."/>
            <person name="Gold D.A."/>
            <person name="Bosak T."/>
            <person name="Fournier G.P."/>
        </authorList>
    </citation>
    <scope>NUCLEOTIDE SEQUENCE [LARGE SCALE GENOMIC DNA]</scope>
    <source>
        <strain evidence="2 3">ULC007</strain>
    </source>
</reference>
<dbReference type="EMBL" id="PVWG01000098">
    <property type="protein sequence ID" value="PSB14230.1"/>
    <property type="molecule type" value="Genomic_DNA"/>
</dbReference>
<feature type="coiled-coil region" evidence="1">
    <location>
        <begin position="18"/>
        <end position="45"/>
    </location>
</feature>
<name>A0A2T1D189_9CYAN</name>
<evidence type="ECO:0000313" key="3">
    <source>
        <dbReference type="Proteomes" id="UP000238634"/>
    </source>
</evidence>
<keyword evidence="1" id="KW-0175">Coiled coil</keyword>
<keyword evidence="3" id="KW-1185">Reference proteome</keyword>
<comment type="caution">
    <text evidence="2">The sequence shown here is derived from an EMBL/GenBank/DDBJ whole genome shotgun (WGS) entry which is preliminary data.</text>
</comment>
<protein>
    <submittedName>
        <fullName evidence="2">Uncharacterized protein</fullName>
    </submittedName>
</protein>
<proteinExistence type="predicted"/>
<dbReference type="Proteomes" id="UP000238634">
    <property type="component" value="Unassembled WGS sequence"/>
</dbReference>
<gene>
    <name evidence="2" type="ORF">C7B65_26665</name>
</gene>
<dbReference type="AlphaFoldDB" id="A0A2T1D189"/>
<dbReference type="RefSeq" id="WP_073075350.1">
    <property type="nucleotide sequence ID" value="NZ_MPPI01000086.1"/>
</dbReference>
<accession>A0A2T1D189</accession>
<organism evidence="2 3">
    <name type="scientific">Phormidesmis priestleyi ULC007</name>
    <dbReference type="NCBI Taxonomy" id="1920490"/>
    <lineage>
        <taxon>Bacteria</taxon>
        <taxon>Bacillati</taxon>
        <taxon>Cyanobacteriota</taxon>
        <taxon>Cyanophyceae</taxon>
        <taxon>Leptolyngbyales</taxon>
        <taxon>Leptolyngbyaceae</taxon>
        <taxon>Phormidesmis</taxon>
    </lineage>
</organism>